<dbReference type="InterPro" id="IPR015424">
    <property type="entry name" value="PyrdxlP-dep_Trfase"/>
</dbReference>
<evidence type="ECO:0000256" key="2">
    <source>
        <dbReference type="ARBA" id="ARBA00007441"/>
    </source>
</evidence>
<evidence type="ECO:0000313" key="8">
    <source>
        <dbReference type="EMBL" id="HIU47055.1"/>
    </source>
</evidence>
<reference evidence="8" key="1">
    <citation type="submission" date="2020-10" db="EMBL/GenBank/DDBJ databases">
        <authorList>
            <person name="Gilroy R."/>
        </authorList>
    </citation>
    <scope>NUCLEOTIDE SEQUENCE</scope>
    <source>
        <strain evidence="8">ChiSxjej2B14-8506</strain>
    </source>
</reference>
<dbReference type="GO" id="GO:0006520">
    <property type="term" value="P:amino acid metabolic process"/>
    <property type="evidence" value="ECO:0007669"/>
    <property type="project" value="InterPro"/>
</dbReference>
<evidence type="ECO:0000256" key="5">
    <source>
        <dbReference type="ARBA" id="ARBA00022898"/>
    </source>
</evidence>
<evidence type="ECO:0000256" key="1">
    <source>
        <dbReference type="ARBA" id="ARBA00001933"/>
    </source>
</evidence>
<dbReference type="Proteomes" id="UP000824123">
    <property type="component" value="Unassembled WGS sequence"/>
</dbReference>
<dbReference type="InterPro" id="IPR050596">
    <property type="entry name" value="AspAT/PAT-like"/>
</dbReference>
<dbReference type="Gene3D" id="3.40.640.10">
    <property type="entry name" value="Type I PLP-dependent aspartate aminotransferase-like (Major domain)"/>
    <property type="match status" value="1"/>
</dbReference>
<evidence type="ECO:0000259" key="7">
    <source>
        <dbReference type="Pfam" id="PF00155"/>
    </source>
</evidence>
<feature type="domain" description="Aminotransferase class I/classII large" evidence="7">
    <location>
        <begin position="33"/>
        <end position="391"/>
    </location>
</feature>
<dbReference type="InterPro" id="IPR004839">
    <property type="entry name" value="Aminotransferase_I/II_large"/>
</dbReference>
<dbReference type="InterPro" id="IPR015421">
    <property type="entry name" value="PyrdxlP-dep_Trfase_major"/>
</dbReference>
<evidence type="ECO:0000256" key="3">
    <source>
        <dbReference type="ARBA" id="ARBA00022576"/>
    </source>
</evidence>
<evidence type="ECO:0000256" key="6">
    <source>
        <dbReference type="RuleBase" id="RU000481"/>
    </source>
</evidence>
<dbReference type="GO" id="GO:0008483">
    <property type="term" value="F:transaminase activity"/>
    <property type="evidence" value="ECO:0007669"/>
    <property type="project" value="UniProtKB-KW"/>
</dbReference>
<dbReference type="PANTHER" id="PTHR46383">
    <property type="entry name" value="ASPARTATE AMINOTRANSFERASE"/>
    <property type="match status" value="1"/>
</dbReference>
<reference evidence="8" key="2">
    <citation type="journal article" date="2021" name="PeerJ">
        <title>Extensive microbial diversity within the chicken gut microbiome revealed by metagenomics and culture.</title>
        <authorList>
            <person name="Gilroy R."/>
            <person name="Ravi A."/>
            <person name="Getino M."/>
            <person name="Pursley I."/>
            <person name="Horton D.L."/>
            <person name="Alikhan N.F."/>
            <person name="Baker D."/>
            <person name="Gharbi K."/>
            <person name="Hall N."/>
            <person name="Watson M."/>
            <person name="Adriaenssens E.M."/>
            <person name="Foster-Nyarko E."/>
            <person name="Jarju S."/>
            <person name="Secka A."/>
            <person name="Antonio M."/>
            <person name="Oren A."/>
            <person name="Chaudhuri R.R."/>
            <person name="La Ragione R."/>
            <person name="Hildebrand F."/>
            <person name="Pallen M.J."/>
        </authorList>
    </citation>
    <scope>NUCLEOTIDE SEQUENCE</scope>
    <source>
        <strain evidence="8">ChiSxjej2B14-8506</strain>
    </source>
</reference>
<comment type="cofactor">
    <cofactor evidence="1 6">
        <name>pyridoxal 5'-phosphate</name>
        <dbReference type="ChEBI" id="CHEBI:597326"/>
    </cofactor>
</comment>
<sequence>MRLQISNRCRNIAPSPTLTIDARAKAMRKSGIDVIGFGAGEPDFDTPEYIRDAAKRALDQGMTRYTPSSGTIELRKAICKKLSRDNGLEYEPDQIVVSNGAKHSLYNVCQAILDPGDEVLIPSPCWVSYPELVRLAGGEPVMVPGYEENDFLVGANELKKYLTPNTKAIIINSPNNPNGCVWPRDMLEGIARFAVENGLFVISDEIYEKLVYDGAEHVSIASLGADIKELTFVVNGFSKAYAMTGWRLGYCAGPAHVMKAISALQSHSASNPNSIAQYAGLVALSGGDDIIAAMVEEFNVRRQYIVGRINDIPGLSCRMPKGAFYVMMNISGIIGASLGGKVIRSSTDFAELLLESANVAVVPGAGFGSDSHVRLSYATSLENIDRGLSRIEQFVAGLDMPAAV</sequence>
<proteinExistence type="inferred from homology"/>
<name>A0A9D1LSC3_9FIRM</name>
<accession>A0A9D1LSC3</accession>
<dbReference type="EC" id="2.6.1.-" evidence="6"/>
<dbReference type="Gene3D" id="3.90.1150.10">
    <property type="entry name" value="Aspartate Aminotransferase, domain 1"/>
    <property type="match status" value="1"/>
</dbReference>
<dbReference type="AlphaFoldDB" id="A0A9D1LSC3"/>
<dbReference type="PANTHER" id="PTHR46383:SF1">
    <property type="entry name" value="ASPARTATE AMINOTRANSFERASE"/>
    <property type="match status" value="1"/>
</dbReference>
<comment type="similarity">
    <text evidence="2 6">Belongs to the class-I pyridoxal-phosphate-dependent aminotransferase family.</text>
</comment>
<dbReference type="CDD" id="cd00609">
    <property type="entry name" value="AAT_like"/>
    <property type="match status" value="1"/>
</dbReference>
<keyword evidence="4 6" id="KW-0808">Transferase</keyword>
<dbReference type="GO" id="GO:0030170">
    <property type="term" value="F:pyridoxal phosphate binding"/>
    <property type="evidence" value="ECO:0007669"/>
    <property type="project" value="InterPro"/>
</dbReference>
<dbReference type="SUPFAM" id="SSF53383">
    <property type="entry name" value="PLP-dependent transferases"/>
    <property type="match status" value="1"/>
</dbReference>
<dbReference type="Pfam" id="PF00155">
    <property type="entry name" value="Aminotran_1_2"/>
    <property type="match status" value="1"/>
</dbReference>
<dbReference type="FunFam" id="3.40.640.10:FF:000033">
    <property type="entry name" value="Aspartate aminotransferase"/>
    <property type="match status" value="1"/>
</dbReference>
<protein>
    <recommendedName>
        <fullName evidence="6">Aminotransferase</fullName>
        <ecNumber evidence="6">2.6.1.-</ecNumber>
    </recommendedName>
</protein>
<dbReference type="EMBL" id="DVNK01000043">
    <property type="protein sequence ID" value="HIU47055.1"/>
    <property type="molecule type" value="Genomic_DNA"/>
</dbReference>
<dbReference type="PROSITE" id="PS00105">
    <property type="entry name" value="AA_TRANSFER_CLASS_1"/>
    <property type="match status" value="1"/>
</dbReference>
<dbReference type="InterPro" id="IPR015422">
    <property type="entry name" value="PyrdxlP-dep_Trfase_small"/>
</dbReference>
<keyword evidence="3 6" id="KW-0032">Aminotransferase</keyword>
<dbReference type="PRINTS" id="PR00753">
    <property type="entry name" value="ACCSYNTHASE"/>
</dbReference>
<keyword evidence="5" id="KW-0663">Pyridoxal phosphate</keyword>
<gene>
    <name evidence="8" type="ORF">IAC59_07320</name>
</gene>
<evidence type="ECO:0000313" key="9">
    <source>
        <dbReference type="Proteomes" id="UP000824123"/>
    </source>
</evidence>
<dbReference type="InterPro" id="IPR004838">
    <property type="entry name" value="NHTrfase_class1_PyrdxlP-BS"/>
</dbReference>
<organism evidence="8 9">
    <name type="scientific">Candidatus Fimadaptatus faecigallinarum</name>
    <dbReference type="NCBI Taxonomy" id="2840814"/>
    <lineage>
        <taxon>Bacteria</taxon>
        <taxon>Bacillati</taxon>
        <taxon>Bacillota</taxon>
        <taxon>Clostridia</taxon>
        <taxon>Eubacteriales</taxon>
        <taxon>Candidatus Fimadaptatus</taxon>
    </lineage>
</organism>
<comment type="caution">
    <text evidence="8">The sequence shown here is derived from an EMBL/GenBank/DDBJ whole genome shotgun (WGS) entry which is preliminary data.</text>
</comment>
<evidence type="ECO:0000256" key="4">
    <source>
        <dbReference type="ARBA" id="ARBA00022679"/>
    </source>
</evidence>